<keyword evidence="3" id="KW-0804">Transcription</keyword>
<dbReference type="PANTHER" id="PTHR46796:SF6">
    <property type="entry name" value="ARAC SUBFAMILY"/>
    <property type="match status" value="1"/>
</dbReference>
<evidence type="ECO:0000256" key="3">
    <source>
        <dbReference type="ARBA" id="ARBA00023163"/>
    </source>
</evidence>
<proteinExistence type="predicted"/>
<dbReference type="RefSeq" id="WP_345257196.1">
    <property type="nucleotide sequence ID" value="NZ_BAABGY010000011.1"/>
</dbReference>
<keyword evidence="6" id="KW-1185">Reference proteome</keyword>
<dbReference type="InterPro" id="IPR018060">
    <property type="entry name" value="HTH_AraC"/>
</dbReference>
<keyword evidence="1" id="KW-0805">Transcription regulation</keyword>
<dbReference type="SMART" id="SM00342">
    <property type="entry name" value="HTH_ARAC"/>
    <property type="match status" value="1"/>
</dbReference>
<dbReference type="PROSITE" id="PS01124">
    <property type="entry name" value="HTH_ARAC_FAMILY_2"/>
    <property type="match status" value="1"/>
</dbReference>
<name>A0ABP8HGE7_9BACT</name>
<dbReference type="PANTHER" id="PTHR46796">
    <property type="entry name" value="HTH-TYPE TRANSCRIPTIONAL ACTIVATOR RHAS-RELATED"/>
    <property type="match status" value="1"/>
</dbReference>
<evidence type="ECO:0000313" key="6">
    <source>
        <dbReference type="Proteomes" id="UP001501725"/>
    </source>
</evidence>
<reference evidence="6" key="1">
    <citation type="journal article" date="2019" name="Int. J. Syst. Evol. Microbiol.">
        <title>The Global Catalogue of Microorganisms (GCM) 10K type strain sequencing project: providing services to taxonomists for standard genome sequencing and annotation.</title>
        <authorList>
            <consortium name="The Broad Institute Genomics Platform"/>
            <consortium name="The Broad Institute Genome Sequencing Center for Infectious Disease"/>
            <person name="Wu L."/>
            <person name="Ma J."/>
        </authorList>
    </citation>
    <scope>NUCLEOTIDE SEQUENCE [LARGE SCALE GENOMIC DNA]</scope>
    <source>
        <strain evidence="6">JCM 17919</strain>
    </source>
</reference>
<dbReference type="InterPro" id="IPR009057">
    <property type="entry name" value="Homeodomain-like_sf"/>
</dbReference>
<dbReference type="SUPFAM" id="SSF46689">
    <property type="entry name" value="Homeodomain-like"/>
    <property type="match status" value="2"/>
</dbReference>
<evidence type="ECO:0000256" key="1">
    <source>
        <dbReference type="ARBA" id="ARBA00023015"/>
    </source>
</evidence>
<accession>A0ABP8HGE7</accession>
<dbReference type="InterPro" id="IPR050204">
    <property type="entry name" value="AraC_XylS_family_regulators"/>
</dbReference>
<dbReference type="Gene3D" id="1.10.10.60">
    <property type="entry name" value="Homeodomain-like"/>
    <property type="match status" value="2"/>
</dbReference>
<protein>
    <recommendedName>
        <fullName evidence="4">HTH araC/xylS-type domain-containing protein</fullName>
    </recommendedName>
</protein>
<evidence type="ECO:0000313" key="5">
    <source>
        <dbReference type="EMBL" id="GAA4339027.1"/>
    </source>
</evidence>
<dbReference type="EMBL" id="BAABGY010000011">
    <property type="protein sequence ID" value="GAA4339027.1"/>
    <property type="molecule type" value="Genomic_DNA"/>
</dbReference>
<comment type="caution">
    <text evidence="5">The sequence shown here is derived from an EMBL/GenBank/DDBJ whole genome shotgun (WGS) entry which is preliminary data.</text>
</comment>
<organism evidence="5 6">
    <name type="scientific">Flaviaesturariibacter amylovorans</name>
    <dbReference type="NCBI Taxonomy" id="1084520"/>
    <lineage>
        <taxon>Bacteria</taxon>
        <taxon>Pseudomonadati</taxon>
        <taxon>Bacteroidota</taxon>
        <taxon>Chitinophagia</taxon>
        <taxon>Chitinophagales</taxon>
        <taxon>Chitinophagaceae</taxon>
        <taxon>Flaviaestuariibacter</taxon>
    </lineage>
</organism>
<gene>
    <name evidence="5" type="ORF">GCM10023184_35870</name>
</gene>
<dbReference type="Pfam" id="PF12833">
    <property type="entry name" value="HTH_18"/>
    <property type="match status" value="1"/>
</dbReference>
<keyword evidence="2" id="KW-0238">DNA-binding</keyword>
<evidence type="ECO:0000256" key="2">
    <source>
        <dbReference type="ARBA" id="ARBA00023125"/>
    </source>
</evidence>
<sequence length="313" mass="35931">MIHHGFPDLHWLKRKIDERFRSRTGWNDIPLEAEGFPSVVIRASSREAWRPDIAGPISLFLNLRGRSRCGVDGRIQEVPEEYFFLSNRFQPYTLEIDSRQPVETFNIHIGEAFSEGVLSALLTPADTILNNGPQQKAVTVAFQNRLYRRDAAFESLVQDLQSADEPGGVNRPRFEEALTGLLHYLLAQHRDTLEQLHRLPALKTVTRIEVYKRLSASLDYLHSTGDADGEMLARIACLSRFHYLRLFRQAYGCTPYQYAQRLRLEKACQLLRHSDLSVADIGFALGFENPQSFSRLFAQRHRLYPAQYRAAAK</sequence>
<dbReference type="Proteomes" id="UP001501725">
    <property type="component" value="Unassembled WGS sequence"/>
</dbReference>
<feature type="domain" description="HTH araC/xylS-type" evidence="4">
    <location>
        <begin position="230"/>
        <end position="311"/>
    </location>
</feature>
<evidence type="ECO:0000259" key="4">
    <source>
        <dbReference type="PROSITE" id="PS01124"/>
    </source>
</evidence>